<evidence type="ECO:0000259" key="5">
    <source>
        <dbReference type="Pfam" id="PF06803"/>
    </source>
</evidence>
<evidence type="ECO:0000256" key="2">
    <source>
        <dbReference type="ARBA" id="ARBA00022692"/>
    </source>
</evidence>
<accession>A0A1B1ADY8</accession>
<comment type="subcellular location">
    <subcellularLocation>
        <location evidence="1">Endomembrane system</location>
        <topology evidence="1">Multi-pass membrane protein</topology>
    </subcellularLocation>
</comment>
<sequence>MRNHSRAYSEEALKAKLGTIAGIDKLIDAARQIHAMLRDPQTPVWVKGLCVAVLGYLIVPTDVVADFIPVLGYGDDLAALTAAIAAIAAHMPKAGAGGAD</sequence>
<dbReference type="RefSeq" id="WP_066767285.1">
    <property type="nucleotide sequence ID" value="NZ_CP013244.1"/>
</dbReference>
<dbReference type="GO" id="GO:0012505">
    <property type="term" value="C:endomembrane system"/>
    <property type="evidence" value="ECO:0007669"/>
    <property type="project" value="UniProtKB-SubCell"/>
</dbReference>
<dbReference type="Proteomes" id="UP000092498">
    <property type="component" value="Chromosome"/>
</dbReference>
<proteinExistence type="predicted"/>
<dbReference type="InParanoid" id="A0A1B1ADY8"/>
<organism evidence="6 7">
    <name type="scientific">Candidatus Viadribacter manganicus</name>
    <dbReference type="NCBI Taxonomy" id="1759059"/>
    <lineage>
        <taxon>Bacteria</taxon>
        <taxon>Pseudomonadati</taxon>
        <taxon>Pseudomonadota</taxon>
        <taxon>Alphaproteobacteria</taxon>
        <taxon>Hyphomonadales</taxon>
        <taxon>Hyphomonadaceae</taxon>
        <taxon>Candidatus Viadribacter</taxon>
    </lineage>
</organism>
<dbReference type="InterPro" id="IPR010652">
    <property type="entry name" value="DUF1232"/>
</dbReference>
<evidence type="ECO:0000313" key="7">
    <source>
        <dbReference type="Proteomes" id="UP000092498"/>
    </source>
</evidence>
<dbReference type="STRING" id="1759059.ATE48_01890"/>
<evidence type="ECO:0000256" key="3">
    <source>
        <dbReference type="ARBA" id="ARBA00022989"/>
    </source>
</evidence>
<evidence type="ECO:0000256" key="4">
    <source>
        <dbReference type="ARBA" id="ARBA00023136"/>
    </source>
</evidence>
<evidence type="ECO:0000313" key="6">
    <source>
        <dbReference type="EMBL" id="ANP44761.1"/>
    </source>
</evidence>
<dbReference type="AlphaFoldDB" id="A0A1B1ADY8"/>
<keyword evidence="2" id="KW-0812">Transmembrane</keyword>
<evidence type="ECO:0000256" key="1">
    <source>
        <dbReference type="ARBA" id="ARBA00004127"/>
    </source>
</evidence>
<keyword evidence="4" id="KW-0472">Membrane</keyword>
<protein>
    <recommendedName>
        <fullName evidence="5">DUF1232 domain-containing protein</fullName>
    </recommendedName>
</protein>
<reference evidence="6 7" key="1">
    <citation type="submission" date="2015-11" db="EMBL/GenBank/DDBJ databases">
        <title>Whole-Genome Sequence of Candidatus Oderbacter manganicum from the National Park Lower Oder Valley, Germany.</title>
        <authorList>
            <person name="Braun B."/>
            <person name="Liere K."/>
            <person name="Szewzyk U."/>
        </authorList>
    </citation>
    <scope>NUCLEOTIDE SEQUENCE [LARGE SCALE GENOMIC DNA]</scope>
    <source>
        <strain evidence="6 7">OTSz_A_272</strain>
    </source>
</reference>
<dbReference type="EMBL" id="CP013244">
    <property type="protein sequence ID" value="ANP44761.1"/>
    <property type="molecule type" value="Genomic_DNA"/>
</dbReference>
<feature type="domain" description="DUF1232" evidence="5">
    <location>
        <begin position="46"/>
        <end position="81"/>
    </location>
</feature>
<dbReference type="Pfam" id="PF06803">
    <property type="entry name" value="DUF1232"/>
    <property type="match status" value="1"/>
</dbReference>
<name>A0A1B1ADY8_9PROT</name>
<keyword evidence="3" id="KW-1133">Transmembrane helix</keyword>
<dbReference type="KEGG" id="cbot:ATE48_01890"/>
<gene>
    <name evidence="6" type="ORF">ATE48_01890</name>
</gene>
<keyword evidence="7" id="KW-1185">Reference proteome</keyword>